<organism evidence="3 4">
    <name type="scientific">Syncephalastrum racemosum</name>
    <name type="common">Filamentous fungus</name>
    <dbReference type="NCBI Taxonomy" id="13706"/>
    <lineage>
        <taxon>Eukaryota</taxon>
        <taxon>Fungi</taxon>
        <taxon>Fungi incertae sedis</taxon>
        <taxon>Mucoromycota</taxon>
        <taxon>Mucoromycotina</taxon>
        <taxon>Mucoromycetes</taxon>
        <taxon>Mucorales</taxon>
        <taxon>Syncephalastraceae</taxon>
        <taxon>Syncephalastrum</taxon>
    </lineage>
</organism>
<dbReference type="PANTHER" id="PTHR21354">
    <property type="entry name" value="ZINC FINGER PROTEIN 511"/>
    <property type="match status" value="1"/>
</dbReference>
<feature type="region of interest" description="Disordered" evidence="1">
    <location>
        <begin position="178"/>
        <end position="201"/>
    </location>
</feature>
<evidence type="ECO:0000259" key="2">
    <source>
        <dbReference type="PROSITE" id="PS00028"/>
    </source>
</evidence>
<feature type="compositionally biased region" description="Basic residues" evidence="1">
    <location>
        <begin position="276"/>
        <end position="286"/>
    </location>
</feature>
<dbReference type="InterPro" id="IPR039258">
    <property type="entry name" value="ZNF511"/>
</dbReference>
<dbReference type="PANTHER" id="PTHR21354:SF0">
    <property type="entry name" value="ZINC FINGER PROTEIN 511"/>
    <property type="match status" value="1"/>
</dbReference>
<dbReference type="SMART" id="SM00355">
    <property type="entry name" value="ZnF_C2H2"/>
    <property type="match status" value="3"/>
</dbReference>
<dbReference type="InParanoid" id="A0A1X2H2Y6"/>
<dbReference type="AlphaFoldDB" id="A0A1X2H2Y6"/>
<keyword evidence="4" id="KW-1185">Reference proteome</keyword>
<dbReference type="InterPro" id="IPR013087">
    <property type="entry name" value="Znf_C2H2_type"/>
</dbReference>
<feature type="domain" description="C2H2-type" evidence="2">
    <location>
        <begin position="92"/>
        <end position="113"/>
    </location>
</feature>
<dbReference type="PROSITE" id="PS00028">
    <property type="entry name" value="ZINC_FINGER_C2H2_1"/>
    <property type="match status" value="2"/>
</dbReference>
<proteinExistence type="predicted"/>
<gene>
    <name evidence="3" type="ORF">BCR43DRAFT_80687</name>
</gene>
<evidence type="ECO:0000256" key="1">
    <source>
        <dbReference type="SAM" id="MobiDB-lite"/>
    </source>
</evidence>
<dbReference type="OMA" id="LHIDEIH"/>
<feature type="domain" description="C2H2-type" evidence="2">
    <location>
        <begin position="130"/>
        <end position="153"/>
    </location>
</feature>
<evidence type="ECO:0000313" key="4">
    <source>
        <dbReference type="Proteomes" id="UP000242180"/>
    </source>
</evidence>
<feature type="region of interest" description="Disordered" evidence="1">
    <location>
        <begin position="248"/>
        <end position="295"/>
    </location>
</feature>
<dbReference type="OrthoDB" id="18440at2759"/>
<sequence>MLYTPTKVIYKPSDSFFDEGNIALRAYWLQRDSVDEHSAELIREEAARLTKDYTRTISCELSACRQPAGTVLAFPSIAAYEAHYEARHRNVCTECQRVFPSFFFLQLHIDEIHNVIMLMQKERGEKIYRCYVETCTKHFMSPKMRRLHLIDKHKYPRTYPFALPLEGNVSFEDQRANRRHRARAPMTDPLSARARKSTDSAMDVDQLASQMSRLTIPQSISFGHETRPGFSGKRPKFGSVFQKEKDLAEAASTSPTMIREENDLVGLTLGAESTRPRRKRGPKKKKAVMEVDMDS</sequence>
<evidence type="ECO:0000313" key="3">
    <source>
        <dbReference type="EMBL" id="ORY92109.1"/>
    </source>
</evidence>
<accession>A0A1X2H2Y6</accession>
<dbReference type="Proteomes" id="UP000242180">
    <property type="component" value="Unassembled WGS sequence"/>
</dbReference>
<protein>
    <recommendedName>
        <fullName evidence="2">C2H2-type domain-containing protein</fullName>
    </recommendedName>
</protein>
<dbReference type="EMBL" id="MCGN01000010">
    <property type="protein sequence ID" value="ORY92109.1"/>
    <property type="molecule type" value="Genomic_DNA"/>
</dbReference>
<reference evidence="3 4" key="1">
    <citation type="submission" date="2016-07" db="EMBL/GenBank/DDBJ databases">
        <title>Pervasive Adenine N6-methylation of Active Genes in Fungi.</title>
        <authorList>
            <consortium name="DOE Joint Genome Institute"/>
            <person name="Mondo S.J."/>
            <person name="Dannebaum R.O."/>
            <person name="Kuo R.C."/>
            <person name="Labutti K."/>
            <person name="Haridas S."/>
            <person name="Kuo A."/>
            <person name="Salamov A."/>
            <person name="Ahrendt S.R."/>
            <person name="Lipzen A."/>
            <person name="Sullivan W."/>
            <person name="Andreopoulos W.B."/>
            <person name="Clum A."/>
            <person name="Lindquist E."/>
            <person name="Daum C."/>
            <person name="Ramamoorthy G.K."/>
            <person name="Gryganskyi A."/>
            <person name="Culley D."/>
            <person name="Magnuson J.K."/>
            <person name="James T.Y."/>
            <person name="O'Malley M.A."/>
            <person name="Stajich J.E."/>
            <person name="Spatafora J.W."/>
            <person name="Visel A."/>
            <person name="Grigoriev I.V."/>
        </authorList>
    </citation>
    <scope>NUCLEOTIDE SEQUENCE [LARGE SCALE GENOMIC DNA]</scope>
    <source>
        <strain evidence="3 4">NRRL 2496</strain>
    </source>
</reference>
<dbReference type="STRING" id="13706.A0A1X2H2Y6"/>
<name>A0A1X2H2Y6_SYNRA</name>
<comment type="caution">
    <text evidence="3">The sequence shown here is derived from an EMBL/GenBank/DDBJ whole genome shotgun (WGS) entry which is preliminary data.</text>
</comment>